<name>A0A392V355_9FABA</name>
<organism evidence="1 2">
    <name type="scientific">Trifolium medium</name>
    <dbReference type="NCBI Taxonomy" id="97028"/>
    <lineage>
        <taxon>Eukaryota</taxon>
        <taxon>Viridiplantae</taxon>
        <taxon>Streptophyta</taxon>
        <taxon>Embryophyta</taxon>
        <taxon>Tracheophyta</taxon>
        <taxon>Spermatophyta</taxon>
        <taxon>Magnoliopsida</taxon>
        <taxon>eudicotyledons</taxon>
        <taxon>Gunneridae</taxon>
        <taxon>Pentapetalae</taxon>
        <taxon>rosids</taxon>
        <taxon>fabids</taxon>
        <taxon>Fabales</taxon>
        <taxon>Fabaceae</taxon>
        <taxon>Papilionoideae</taxon>
        <taxon>50 kb inversion clade</taxon>
        <taxon>NPAAA clade</taxon>
        <taxon>Hologalegina</taxon>
        <taxon>IRL clade</taxon>
        <taxon>Trifolieae</taxon>
        <taxon>Trifolium</taxon>
    </lineage>
</organism>
<sequence length="43" mass="4873">VLALHSSPEVFCEAPVSIYAPQQNGHDDATQQYRKICRNVHHI</sequence>
<protein>
    <submittedName>
        <fullName evidence="1">Uncharacterized protein</fullName>
    </submittedName>
</protein>
<keyword evidence="2" id="KW-1185">Reference proteome</keyword>
<feature type="non-terminal residue" evidence="1">
    <location>
        <position position="1"/>
    </location>
</feature>
<evidence type="ECO:0000313" key="1">
    <source>
        <dbReference type="EMBL" id="MCI82754.1"/>
    </source>
</evidence>
<evidence type="ECO:0000313" key="2">
    <source>
        <dbReference type="Proteomes" id="UP000265520"/>
    </source>
</evidence>
<dbReference type="EMBL" id="LXQA011050927">
    <property type="protein sequence ID" value="MCI82754.1"/>
    <property type="molecule type" value="Genomic_DNA"/>
</dbReference>
<reference evidence="1 2" key="1">
    <citation type="journal article" date="2018" name="Front. Plant Sci.">
        <title>Red Clover (Trifolium pratense) and Zigzag Clover (T. medium) - A Picture of Genomic Similarities and Differences.</title>
        <authorList>
            <person name="Dluhosova J."/>
            <person name="Istvanek J."/>
            <person name="Nedelnik J."/>
            <person name="Repkova J."/>
        </authorList>
    </citation>
    <scope>NUCLEOTIDE SEQUENCE [LARGE SCALE GENOMIC DNA]</scope>
    <source>
        <strain evidence="2">cv. 10/8</strain>
        <tissue evidence="1">Leaf</tissue>
    </source>
</reference>
<comment type="caution">
    <text evidence="1">The sequence shown here is derived from an EMBL/GenBank/DDBJ whole genome shotgun (WGS) entry which is preliminary data.</text>
</comment>
<dbReference type="AlphaFoldDB" id="A0A392V355"/>
<accession>A0A392V355</accession>
<proteinExistence type="predicted"/>
<dbReference type="Proteomes" id="UP000265520">
    <property type="component" value="Unassembled WGS sequence"/>
</dbReference>